<keyword evidence="4" id="KW-1185">Reference proteome</keyword>
<keyword evidence="1" id="KW-0812">Transmembrane</keyword>
<sequence length="251" mass="28075">MTDRTRKLHIPGIMRKPFTLIELLVVIAIVAILASMLLPALNQARSKARDTQCISNLKQLGVFMLMYSEINKGSMPKADGNIGPAGYHGKWQDMMMLFYMPGVALTDSCSFERIDGNVRTPRRIFSCPSGESSYDASKRSSPYGINAHIAERSPTPLAKIRTPAGRAMIFDIDRVGAGYDGKAHARQEGFGHSYNESYGWLLQGEEARMRHMNSRGANITFVDGHVQGMRYEEIPESQYDPRLTGFAFWCD</sequence>
<dbReference type="InterPro" id="IPR012902">
    <property type="entry name" value="N_methyl_site"/>
</dbReference>
<dbReference type="Proteomes" id="UP000435649">
    <property type="component" value="Unassembled WGS sequence"/>
</dbReference>
<dbReference type="Pfam" id="PF07596">
    <property type="entry name" value="SBP_bac_10"/>
    <property type="match status" value="1"/>
</dbReference>
<evidence type="ECO:0000256" key="1">
    <source>
        <dbReference type="SAM" id="Phobius"/>
    </source>
</evidence>
<organism evidence="3 4">
    <name type="scientific">Victivallis lenta</name>
    <dbReference type="NCBI Taxonomy" id="2606640"/>
    <lineage>
        <taxon>Bacteria</taxon>
        <taxon>Pseudomonadati</taxon>
        <taxon>Lentisphaerota</taxon>
        <taxon>Lentisphaeria</taxon>
        <taxon>Victivallales</taxon>
        <taxon>Victivallaceae</taxon>
        <taxon>Victivallis</taxon>
    </lineage>
</organism>
<evidence type="ECO:0000313" key="3">
    <source>
        <dbReference type="EMBL" id="MST98127.1"/>
    </source>
</evidence>
<feature type="domain" description="DUF1559" evidence="2">
    <location>
        <begin position="43"/>
        <end position="114"/>
    </location>
</feature>
<protein>
    <submittedName>
        <fullName evidence="3">Type II secretion system protein</fullName>
    </submittedName>
</protein>
<dbReference type="PANTHER" id="PTHR30093">
    <property type="entry name" value="GENERAL SECRETION PATHWAY PROTEIN G"/>
    <property type="match status" value="1"/>
</dbReference>
<dbReference type="NCBIfam" id="TIGR02532">
    <property type="entry name" value="IV_pilin_GFxxxE"/>
    <property type="match status" value="1"/>
</dbReference>
<accession>A0A844G358</accession>
<dbReference type="RefSeq" id="WP_154419260.1">
    <property type="nucleotide sequence ID" value="NZ_VUNS01000015.1"/>
</dbReference>
<keyword evidence="1" id="KW-1133">Transmembrane helix</keyword>
<feature type="transmembrane region" description="Helical" evidence="1">
    <location>
        <begin position="20"/>
        <end position="41"/>
    </location>
</feature>
<proteinExistence type="predicted"/>
<dbReference type="EMBL" id="VUNS01000015">
    <property type="protein sequence ID" value="MST98127.1"/>
    <property type="molecule type" value="Genomic_DNA"/>
</dbReference>
<name>A0A844G358_9BACT</name>
<evidence type="ECO:0000259" key="2">
    <source>
        <dbReference type="Pfam" id="PF07596"/>
    </source>
</evidence>
<reference evidence="3 4" key="1">
    <citation type="submission" date="2019-08" db="EMBL/GenBank/DDBJ databases">
        <title>In-depth cultivation of the pig gut microbiome towards novel bacterial diversity and tailored functional studies.</title>
        <authorList>
            <person name="Wylensek D."/>
            <person name="Hitch T.C.A."/>
            <person name="Clavel T."/>
        </authorList>
    </citation>
    <scope>NUCLEOTIDE SEQUENCE [LARGE SCALE GENOMIC DNA]</scope>
    <source>
        <strain evidence="3 4">BBE-744-WT-12</strain>
    </source>
</reference>
<dbReference type="InterPro" id="IPR011453">
    <property type="entry name" value="DUF1559"/>
</dbReference>
<evidence type="ECO:0000313" key="4">
    <source>
        <dbReference type="Proteomes" id="UP000435649"/>
    </source>
</evidence>
<gene>
    <name evidence="3" type="ORF">FYJ85_13870</name>
</gene>
<dbReference type="SUPFAM" id="SSF54523">
    <property type="entry name" value="Pili subunits"/>
    <property type="match status" value="1"/>
</dbReference>
<dbReference type="AlphaFoldDB" id="A0A844G358"/>
<dbReference type="InterPro" id="IPR045584">
    <property type="entry name" value="Pilin-like"/>
</dbReference>
<keyword evidence="1" id="KW-0472">Membrane</keyword>
<dbReference type="Gene3D" id="3.30.700.10">
    <property type="entry name" value="Glycoprotein, Type 4 Pilin"/>
    <property type="match status" value="1"/>
</dbReference>
<comment type="caution">
    <text evidence="3">The sequence shown here is derived from an EMBL/GenBank/DDBJ whole genome shotgun (WGS) entry which is preliminary data.</text>
</comment>